<dbReference type="EMBL" id="JAEUGD010000023">
    <property type="protein sequence ID" value="MBL6446248.1"/>
    <property type="molecule type" value="Genomic_DNA"/>
</dbReference>
<dbReference type="Proteomes" id="UP000614216">
    <property type="component" value="Unassembled WGS sequence"/>
</dbReference>
<dbReference type="AlphaFoldDB" id="A0A937FWD8"/>
<evidence type="ECO:0000313" key="2">
    <source>
        <dbReference type="Proteomes" id="UP000614216"/>
    </source>
</evidence>
<evidence type="ECO:0000313" key="1">
    <source>
        <dbReference type="EMBL" id="MBL6446248.1"/>
    </source>
</evidence>
<sequence length="60" mass="7125">MKRLFKKGERVRNSGDGKVMEVLKYIKNKGSYLVECAWFDLEKKEIRTYKLKQDNLLKAS</sequence>
<comment type="caution">
    <text evidence="1">The sequence shown here is derived from an EMBL/GenBank/DDBJ whole genome shotgun (WGS) entry which is preliminary data.</text>
</comment>
<gene>
    <name evidence="1" type="ORF">JMN32_08010</name>
</gene>
<evidence type="ECO:0008006" key="3">
    <source>
        <dbReference type="Google" id="ProtNLM"/>
    </source>
</evidence>
<keyword evidence="2" id="KW-1185">Reference proteome</keyword>
<protein>
    <recommendedName>
        <fullName evidence="3">DUF2158 domain-containing protein</fullName>
    </recommendedName>
</protein>
<dbReference type="RefSeq" id="WP_202855787.1">
    <property type="nucleotide sequence ID" value="NZ_JAEUGD010000023.1"/>
</dbReference>
<proteinExistence type="predicted"/>
<reference evidence="1" key="1">
    <citation type="submission" date="2021-01" db="EMBL/GenBank/DDBJ databases">
        <title>Fulvivirga kasyanovii gen. nov., sp nov., a novel member of the phylum Bacteroidetes isolated from seawater in a mussel farm.</title>
        <authorList>
            <person name="Zhao L.-H."/>
            <person name="Wang Z.-J."/>
        </authorList>
    </citation>
    <scope>NUCLEOTIDE SEQUENCE</scope>
    <source>
        <strain evidence="1">29W222</strain>
    </source>
</reference>
<organism evidence="1 2">
    <name type="scientific">Fulvivirga marina</name>
    <dbReference type="NCBI Taxonomy" id="2494733"/>
    <lineage>
        <taxon>Bacteria</taxon>
        <taxon>Pseudomonadati</taxon>
        <taxon>Bacteroidota</taxon>
        <taxon>Cytophagia</taxon>
        <taxon>Cytophagales</taxon>
        <taxon>Fulvivirgaceae</taxon>
        <taxon>Fulvivirga</taxon>
    </lineage>
</organism>
<name>A0A937FWD8_9BACT</name>
<accession>A0A937FWD8</accession>